<evidence type="ECO:0000256" key="6">
    <source>
        <dbReference type="ARBA" id="ARBA00023196"/>
    </source>
</evidence>
<keyword evidence="2 8" id="KW-0813">Transport</keyword>
<evidence type="ECO:0000256" key="1">
    <source>
        <dbReference type="ARBA" id="ARBA00004370"/>
    </source>
</evidence>
<comment type="function">
    <text evidence="8">F(1)F(0) ATP synthase produces ATP from ADP in the presence of a proton or sodium gradient. F-type ATPases consist of two structural domains, F(1) containing the extramembraneous catalytic core and F(0) containing the membrane proton channel, linked together by a central stalk and a peripheral stalk. During catalysis, ATP synthesis in the catalytic domain of F(1) is coupled via a rotary mechanism of the central stalk subunits to proton translocation.</text>
</comment>
<evidence type="ECO:0000256" key="3">
    <source>
        <dbReference type="ARBA" id="ARBA00022781"/>
    </source>
</evidence>
<dbReference type="InterPro" id="IPR026015">
    <property type="entry name" value="ATP_synth_OSCP/delta_N_sf"/>
</dbReference>
<dbReference type="Pfam" id="PF00213">
    <property type="entry name" value="OSCP"/>
    <property type="match status" value="1"/>
</dbReference>
<keyword evidence="7 8" id="KW-0066">ATP synthesis</keyword>
<evidence type="ECO:0000256" key="4">
    <source>
        <dbReference type="ARBA" id="ARBA00023065"/>
    </source>
</evidence>
<evidence type="ECO:0000313" key="9">
    <source>
        <dbReference type="EMBL" id="WZL68794.1"/>
    </source>
</evidence>
<dbReference type="SUPFAM" id="SSF47928">
    <property type="entry name" value="N-terminal domain of the delta subunit of the F1F0-ATP synthase"/>
    <property type="match status" value="1"/>
</dbReference>
<keyword evidence="10" id="KW-1185">Reference proteome</keyword>
<dbReference type="PANTHER" id="PTHR11910">
    <property type="entry name" value="ATP SYNTHASE DELTA CHAIN"/>
    <property type="match status" value="1"/>
</dbReference>
<evidence type="ECO:0000256" key="7">
    <source>
        <dbReference type="ARBA" id="ARBA00023310"/>
    </source>
</evidence>
<reference evidence="9 10" key="1">
    <citation type="submission" date="2023-03" db="EMBL/GenBank/DDBJ databases">
        <title>Novel Species.</title>
        <authorList>
            <person name="Ma S."/>
        </authorList>
    </citation>
    <scope>NUCLEOTIDE SEQUENCE [LARGE SCALE GENOMIC DNA]</scope>
    <source>
        <strain evidence="9 10">LIND6LT2</strain>
    </source>
</reference>
<dbReference type="PRINTS" id="PR00125">
    <property type="entry name" value="ATPASEDELTA"/>
</dbReference>
<keyword evidence="5 8" id="KW-0472">Membrane</keyword>
<evidence type="ECO:0000256" key="5">
    <source>
        <dbReference type="ARBA" id="ARBA00023136"/>
    </source>
</evidence>
<evidence type="ECO:0000313" key="10">
    <source>
        <dbReference type="Proteomes" id="UP001486565"/>
    </source>
</evidence>
<proteinExistence type="inferred from homology"/>
<dbReference type="RefSeq" id="WP_341875799.1">
    <property type="nucleotide sequence ID" value="NZ_CP121687.1"/>
</dbReference>
<dbReference type="NCBIfam" id="TIGR01145">
    <property type="entry name" value="ATP_synt_delta"/>
    <property type="match status" value="1"/>
</dbReference>
<dbReference type="PROSITE" id="PS00389">
    <property type="entry name" value="ATPASE_DELTA"/>
    <property type="match status" value="1"/>
</dbReference>
<dbReference type="NCBIfam" id="NF004403">
    <property type="entry name" value="PRK05758.2-4"/>
    <property type="match status" value="1"/>
</dbReference>
<gene>
    <name evidence="8" type="primary">atpH</name>
    <name evidence="9" type="ORF">QBE51_08110</name>
</gene>
<keyword evidence="6 8" id="KW-0139">CF(1)</keyword>
<protein>
    <recommendedName>
        <fullName evidence="8">ATP synthase subunit delta</fullName>
    </recommendedName>
    <alternativeName>
        <fullName evidence="8">ATP synthase F(1) sector subunit delta</fullName>
    </alternativeName>
    <alternativeName>
        <fullName evidence="8">F-type ATPase subunit delta</fullName>
        <shortName evidence="8">F-ATPase subunit delta</shortName>
    </alternativeName>
</protein>
<keyword evidence="3 8" id="KW-0375">Hydrogen ion transport</keyword>
<dbReference type="InterPro" id="IPR000711">
    <property type="entry name" value="ATPase_OSCP/dsu"/>
</dbReference>
<comment type="function">
    <text evidence="8">This protein is part of the stalk that links CF(0) to CF(1). It either transmits conformational changes from CF(0) to CF(1) or is implicated in proton conduction.</text>
</comment>
<dbReference type="Gene3D" id="1.10.520.20">
    <property type="entry name" value="N-terminal domain of the delta subunit of the F1F0-ATP synthase"/>
    <property type="match status" value="1"/>
</dbReference>
<name>A0ABZ2Y2V9_9FIRM</name>
<organism evidence="9 10">
    <name type="scientific">Defluviitalea saccharophila</name>
    <dbReference type="NCBI Taxonomy" id="879970"/>
    <lineage>
        <taxon>Bacteria</taxon>
        <taxon>Bacillati</taxon>
        <taxon>Bacillota</taxon>
        <taxon>Clostridia</taxon>
        <taxon>Lachnospirales</taxon>
        <taxon>Defluviitaleaceae</taxon>
        <taxon>Defluviitalea</taxon>
    </lineage>
</organism>
<accession>A0ABZ2Y2V9</accession>
<dbReference type="HAMAP" id="MF_01416">
    <property type="entry name" value="ATP_synth_delta_bact"/>
    <property type="match status" value="1"/>
</dbReference>
<keyword evidence="8" id="KW-1003">Cell membrane</keyword>
<dbReference type="NCBIfam" id="NF004402">
    <property type="entry name" value="PRK05758.2-2"/>
    <property type="match status" value="1"/>
</dbReference>
<evidence type="ECO:0000256" key="8">
    <source>
        <dbReference type="HAMAP-Rule" id="MF_01416"/>
    </source>
</evidence>
<dbReference type="EMBL" id="CP121687">
    <property type="protein sequence ID" value="WZL68794.1"/>
    <property type="molecule type" value="Genomic_DNA"/>
</dbReference>
<comment type="subcellular location">
    <subcellularLocation>
        <location evidence="8">Cell membrane</location>
        <topology evidence="8">Peripheral membrane protein</topology>
    </subcellularLocation>
    <subcellularLocation>
        <location evidence="1">Membrane</location>
    </subcellularLocation>
</comment>
<dbReference type="InterPro" id="IPR020781">
    <property type="entry name" value="ATPase_OSCP/d_CS"/>
</dbReference>
<dbReference type="Proteomes" id="UP001486565">
    <property type="component" value="Chromosome"/>
</dbReference>
<comment type="similarity">
    <text evidence="8">Belongs to the ATPase delta chain family.</text>
</comment>
<keyword evidence="4 8" id="KW-0406">Ion transport</keyword>
<sequence length="181" mass="20648">MAQLISKRYAKALFDIAIETNTMDELESQVQMIHQVLESEEEFMQILQHPHILREEKMQLLKDVFSSIVSNELMGLLTLVVQKGRQEHLLEILSTFLDEVKTYKGIVTAVVISAVPLKEEQIEKIKQTLTSRIKKQIQIETQVDPSIIGGLKIRVGDRILDASIYGQLQGLKTSLYDMQLV</sequence>
<evidence type="ECO:0000256" key="2">
    <source>
        <dbReference type="ARBA" id="ARBA00022448"/>
    </source>
</evidence>